<accession>A0A2S7MVE6</accession>
<dbReference type="PROSITE" id="PS51186">
    <property type="entry name" value="GNAT"/>
    <property type="match status" value="1"/>
</dbReference>
<evidence type="ECO:0000313" key="3">
    <source>
        <dbReference type="EMBL" id="PQD93781.1"/>
    </source>
</evidence>
<dbReference type="GO" id="GO:0016747">
    <property type="term" value="F:acyltransferase activity, transferring groups other than amino-acyl groups"/>
    <property type="evidence" value="ECO:0007669"/>
    <property type="project" value="InterPro"/>
</dbReference>
<organism evidence="3 4">
    <name type="scientific">Pradoshia eiseniae</name>
    <dbReference type="NCBI Taxonomy" id="2064768"/>
    <lineage>
        <taxon>Bacteria</taxon>
        <taxon>Bacillati</taxon>
        <taxon>Bacillota</taxon>
        <taxon>Bacilli</taxon>
        <taxon>Bacillales</taxon>
        <taxon>Bacillaceae</taxon>
        <taxon>Pradoshia</taxon>
    </lineage>
</organism>
<evidence type="ECO:0000259" key="2">
    <source>
        <dbReference type="PROSITE" id="PS51729"/>
    </source>
</evidence>
<keyword evidence="4" id="KW-1185">Reference proteome</keyword>
<keyword evidence="3" id="KW-0808">Transferase</keyword>
<reference evidence="3 4" key="1">
    <citation type="submission" date="2017-12" db="EMBL/GenBank/DDBJ databases">
        <title>Taxonomic description and draft genome of Pradoshia cofamensis Gen. nov., sp. nov., a thermotolerant bacillale isolated from anterior gut of earthworm Eisenia fetida.</title>
        <authorList>
            <person name="Saha T."/>
            <person name="Chakraborty R."/>
        </authorList>
    </citation>
    <scope>NUCLEOTIDE SEQUENCE [LARGE SCALE GENOMIC DNA]</scope>
    <source>
        <strain evidence="3 4">EAG3</strain>
    </source>
</reference>
<name>A0A2S7MVE6_9BACI</name>
<proteinExistence type="predicted"/>
<gene>
    <name evidence="3" type="ORF">CYL18_18050</name>
</gene>
<dbReference type="AlphaFoldDB" id="A0A2S7MVE6"/>
<dbReference type="Proteomes" id="UP000239663">
    <property type="component" value="Unassembled WGS sequence"/>
</dbReference>
<dbReference type="OrthoDB" id="9793389at2"/>
<dbReference type="InterPro" id="IPR045057">
    <property type="entry name" value="Gcn5-rel_NAT"/>
</dbReference>
<comment type="caution">
    <text evidence="3">The sequence shown here is derived from an EMBL/GenBank/DDBJ whole genome shotgun (WGS) entry which is preliminary data.</text>
</comment>
<evidence type="ECO:0000313" key="4">
    <source>
        <dbReference type="Proteomes" id="UP000239663"/>
    </source>
</evidence>
<dbReference type="Gene3D" id="3.40.630.30">
    <property type="match status" value="1"/>
</dbReference>
<dbReference type="PROSITE" id="PS51729">
    <property type="entry name" value="GNAT_YJDJ"/>
    <property type="match status" value="1"/>
</dbReference>
<dbReference type="RefSeq" id="WP_104850873.1">
    <property type="nucleotide sequence ID" value="NZ_PKOZ01000022.1"/>
</dbReference>
<feature type="domain" description="N-acetyltransferase" evidence="1">
    <location>
        <begin position="1"/>
        <end position="91"/>
    </location>
</feature>
<sequence length="91" mass="10390">MKIKQEENLFYIEDTDGTKAGEITFVPDGEEKIIIDHTFVSPEHRGQGLANKLVKEVVQYARENDKKIVPACSFAQTEFKRVKDYSDVLAK</sequence>
<dbReference type="PANTHER" id="PTHR31435:SF10">
    <property type="entry name" value="BSR4717 PROTEIN"/>
    <property type="match status" value="1"/>
</dbReference>
<dbReference type="InterPro" id="IPR031165">
    <property type="entry name" value="GNAT_YJDJ"/>
</dbReference>
<dbReference type="InterPro" id="IPR000182">
    <property type="entry name" value="GNAT_dom"/>
</dbReference>
<dbReference type="CDD" id="cd04301">
    <property type="entry name" value="NAT_SF"/>
    <property type="match status" value="1"/>
</dbReference>
<dbReference type="PANTHER" id="PTHR31435">
    <property type="entry name" value="PROTEIN NATD1"/>
    <property type="match status" value="1"/>
</dbReference>
<protein>
    <submittedName>
        <fullName evidence="3">N-acetyltransferase</fullName>
    </submittedName>
</protein>
<dbReference type="SUPFAM" id="SSF55729">
    <property type="entry name" value="Acyl-CoA N-acyltransferases (Nat)"/>
    <property type="match status" value="1"/>
</dbReference>
<evidence type="ECO:0000259" key="1">
    <source>
        <dbReference type="PROSITE" id="PS51186"/>
    </source>
</evidence>
<dbReference type="InterPro" id="IPR016181">
    <property type="entry name" value="Acyl_CoA_acyltransferase"/>
</dbReference>
<dbReference type="EMBL" id="PKOZ01000022">
    <property type="protein sequence ID" value="PQD93781.1"/>
    <property type="molecule type" value="Genomic_DNA"/>
</dbReference>
<dbReference type="Pfam" id="PF14542">
    <property type="entry name" value="Acetyltransf_CG"/>
    <property type="match status" value="1"/>
</dbReference>
<feature type="domain" description="N-acetyltransferase" evidence="2">
    <location>
        <begin position="2"/>
        <end position="90"/>
    </location>
</feature>